<accession>A0ABY6NQR2</accession>
<evidence type="ECO:0000313" key="2">
    <source>
        <dbReference type="Proteomes" id="UP001163981"/>
    </source>
</evidence>
<gene>
    <name evidence="1" type="ORF">JRG66_14995</name>
</gene>
<protein>
    <submittedName>
        <fullName evidence="1">Uncharacterized protein</fullName>
    </submittedName>
</protein>
<organism evidence="1 2">
    <name type="scientific">Salinimicrobium tongyeongense</name>
    <dbReference type="NCBI Taxonomy" id="2809707"/>
    <lineage>
        <taxon>Bacteria</taxon>
        <taxon>Pseudomonadati</taxon>
        <taxon>Bacteroidota</taxon>
        <taxon>Flavobacteriia</taxon>
        <taxon>Flavobacteriales</taxon>
        <taxon>Flavobacteriaceae</taxon>
        <taxon>Salinimicrobium</taxon>
    </lineage>
</organism>
<dbReference type="RefSeq" id="WP_265163584.1">
    <property type="nucleotide sequence ID" value="NZ_CP069620.1"/>
</dbReference>
<reference evidence="1" key="1">
    <citation type="submission" date="2021-02" db="EMBL/GenBank/DDBJ databases">
        <title>Salinimicrobium sp. nov. isolated from seawater in Tongyeong, Republic of Korea.</title>
        <authorList>
            <person name="Lee S.-J."/>
        </authorList>
    </citation>
    <scope>NUCLEOTIDE SEQUENCE</scope>
    <source>
        <strain evidence="1">HN-2-9-2</strain>
    </source>
</reference>
<proteinExistence type="predicted"/>
<evidence type="ECO:0000313" key="1">
    <source>
        <dbReference type="EMBL" id="UZH55234.1"/>
    </source>
</evidence>
<dbReference type="EMBL" id="CP069620">
    <property type="protein sequence ID" value="UZH55234.1"/>
    <property type="molecule type" value="Genomic_DNA"/>
</dbReference>
<dbReference type="Proteomes" id="UP001163981">
    <property type="component" value="Chromosome"/>
</dbReference>
<name>A0ABY6NQR2_9FLAO</name>
<keyword evidence="2" id="KW-1185">Reference proteome</keyword>
<sequence length="58" mass="6846">MTFEKWDFHPEKKVPIHIPILNRWESGGVKVEIVEFVGWQGRKAVDLLHSYSGKRIKQ</sequence>